<dbReference type="Proteomes" id="UP000269221">
    <property type="component" value="Unassembled WGS sequence"/>
</dbReference>
<dbReference type="AlphaFoldDB" id="A0A3M0KLX3"/>
<keyword evidence="3" id="KW-1185">Reference proteome</keyword>
<reference evidence="2 3" key="1">
    <citation type="submission" date="2018-07" db="EMBL/GenBank/DDBJ databases">
        <title>A high quality draft genome assembly of the barn swallow (H. rustica rustica).</title>
        <authorList>
            <person name="Formenti G."/>
            <person name="Chiara M."/>
            <person name="Poveda L."/>
            <person name="Francoijs K.-J."/>
            <person name="Bonisoli-Alquati A."/>
            <person name="Canova L."/>
            <person name="Gianfranceschi L."/>
            <person name="Horner D.S."/>
            <person name="Saino N."/>
        </authorList>
    </citation>
    <scope>NUCLEOTIDE SEQUENCE [LARGE SCALE GENOMIC DNA]</scope>
    <source>
        <strain evidence="2">Chelidonia</strain>
        <tissue evidence="2">Blood</tissue>
    </source>
</reference>
<protein>
    <submittedName>
        <fullName evidence="2">Uncharacterized protein</fullName>
    </submittedName>
</protein>
<dbReference type="OrthoDB" id="10544502at2759"/>
<organism evidence="2 3">
    <name type="scientific">Hirundo rustica rustica</name>
    <dbReference type="NCBI Taxonomy" id="333673"/>
    <lineage>
        <taxon>Eukaryota</taxon>
        <taxon>Metazoa</taxon>
        <taxon>Chordata</taxon>
        <taxon>Craniata</taxon>
        <taxon>Vertebrata</taxon>
        <taxon>Euteleostomi</taxon>
        <taxon>Archelosauria</taxon>
        <taxon>Archosauria</taxon>
        <taxon>Dinosauria</taxon>
        <taxon>Saurischia</taxon>
        <taxon>Theropoda</taxon>
        <taxon>Coelurosauria</taxon>
        <taxon>Aves</taxon>
        <taxon>Neognathae</taxon>
        <taxon>Neoaves</taxon>
        <taxon>Telluraves</taxon>
        <taxon>Australaves</taxon>
        <taxon>Passeriformes</taxon>
        <taxon>Sylvioidea</taxon>
        <taxon>Hirundinidae</taxon>
        <taxon>Hirundo</taxon>
    </lineage>
</organism>
<sequence length="125" mass="13615">MLSSFLSLQSRRRDDLPANIFIDNTFGSPIDYCIFTAVSASEDTTASAPEVIGFALAAMSMDQADRDGDHDVSSWKGGNDASPPQQVDYKHPVQYGSGVEMITLSTPKPFKPLTSYDIRSNSCMI</sequence>
<accession>A0A3M0KLX3</accession>
<evidence type="ECO:0000313" key="2">
    <source>
        <dbReference type="EMBL" id="RMC11960.1"/>
    </source>
</evidence>
<name>A0A3M0KLX3_HIRRU</name>
<evidence type="ECO:0000256" key="1">
    <source>
        <dbReference type="SAM" id="MobiDB-lite"/>
    </source>
</evidence>
<feature type="region of interest" description="Disordered" evidence="1">
    <location>
        <begin position="65"/>
        <end position="90"/>
    </location>
</feature>
<dbReference type="EMBL" id="QRBI01000107">
    <property type="protein sequence ID" value="RMC11960.1"/>
    <property type="molecule type" value="Genomic_DNA"/>
</dbReference>
<evidence type="ECO:0000313" key="3">
    <source>
        <dbReference type="Proteomes" id="UP000269221"/>
    </source>
</evidence>
<proteinExistence type="predicted"/>
<gene>
    <name evidence="2" type="ORF">DUI87_11090</name>
</gene>
<comment type="caution">
    <text evidence="2">The sequence shown here is derived from an EMBL/GenBank/DDBJ whole genome shotgun (WGS) entry which is preliminary data.</text>
</comment>